<dbReference type="Pfam" id="PF14206">
    <property type="entry name" value="Cys_rich_CPCC"/>
    <property type="match status" value="2"/>
</dbReference>
<evidence type="ECO:0000259" key="1">
    <source>
        <dbReference type="Pfam" id="PF14206"/>
    </source>
</evidence>
<feature type="domain" description="Cysteine-rich CPCC" evidence="1">
    <location>
        <begin position="9"/>
        <end position="41"/>
    </location>
</feature>
<accession>A0AAW3WCQ3</accession>
<protein>
    <recommendedName>
        <fullName evidence="1">Cysteine-rich CPCC domain-containing protein</fullName>
    </recommendedName>
</protein>
<proteinExistence type="predicted"/>
<feature type="domain" description="Cysteine-rich CPCC" evidence="1">
    <location>
        <begin position="60"/>
        <end position="104"/>
    </location>
</feature>
<comment type="caution">
    <text evidence="2">The sequence shown here is derived from an EMBL/GenBank/DDBJ whole genome shotgun (WGS) entry which is preliminary data.</text>
</comment>
<dbReference type="Proteomes" id="UP001194098">
    <property type="component" value="Unassembled WGS sequence"/>
</dbReference>
<dbReference type="EMBL" id="JABAGV010000053">
    <property type="protein sequence ID" value="MBC2476503.1"/>
    <property type="molecule type" value="Genomic_DNA"/>
</dbReference>
<reference evidence="2" key="2">
    <citation type="journal article" date="2022" name="Nat. Biotechnol.">
        <title>Carbon-negative production of acetone and isopropanol by gas fermentation at industrial pilot scale.</title>
        <authorList>
            <person name="Liew F.E."/>
            <person name="Nogle R."/>
            <person name="Abdalla T."/>
            <person name="Rasor B.J."/>
            <person name="Canter C."/>
            <person name="Jensen R.O."/>
            <person name="Wang L."/>
            <person name="Strutz J."/>
            <person name="Chirania P."/>
            <person name="De Tissera S."/>
            <person name="Mueller A.P."/>
            <person name="Ruan Z."/>
            <person name="Gao A."/>
            <person name="Tran L."/>
            <person name="Engle N.L."/>
            <person name="Bromley J.C."/>
            <person name="Daniell J."/>
            <person name="Conrado R."/>
            <person name="Tschaplinski T.J."/>
            <person name="Giannone R.J."/>
            <person name="Hettich R.L."/>
            <person name="Karim A.S."/>
            <person name="Simpson S.D."/>
            <person name="Brown S.D."/>
            <person name="Leang C."/>
            <person name="Jewett M.C."/>
            <person name="Kopke M."/>
        </authorList>
    </citation>
    <scope>NUCLEOTIDE SEQUENCE</scope>
    <source>
        <strain evidence="2">DJ015</strain>
    </source>
</reference>
<reference evidence="2" key="1">
    <citation type="submission" date="2020-04" db="EMBL/GenBank/DDBJ databases">
        <authorList>
            <person name="Brown S."/>
        </authorList>
    </citation>
    <scope>NUCLEOTIDE SEQUENCE</scope>
    <source>
        <strain evidence="2">DJ015</strain>
    </source>
</reference>
<dbReference type="RefSeq" id="WP_171780647.1">
    <property type="nucleotide sequence ID" value="NZ_JABAGV010000053.1"/>
</dbReference>
<name>A0AAW3WCQ3_CLOBE</name>
<organism evidence="2 3">
    <name type="scientific">Clostridium beijerinckii</name>
    <name type="common">Clostridium MP</name>
    <dbReference type="NCBI Taxonomy" id="1520"/>
    <lineage>
        <taxon>Bacteria</taxon>
        <taxon>Bacillati</taxon>
        <taxon>Bacillota</taxon>
        <taxon>Clostridia</taxon>
        <taxon>Eubacteriales</taxon>
        <taxon>Clostridiaceae</taxon>
        <taxon>Clostridium</taxon>
    </lineage>
</organism>
<dbReference type="SUPFAM" id="SSF57802">
    <property type="entry name" value="Rubredoxin-like"/>
    <property type="match status" value="1"/>
</dbReference>
<sequence>MDKGEYVKYKCLCCGYMTLETRAEFDICPVCFWEDDAYIIMDEKSNSITSLYNETEYVSQEKLLDIKSGANHGLTLREGQENYKKYGACEKDMKKHVRKPRKSEFSTE</sequence>
<gene>
    <name evidence="2" type="ORF">HGI39_17680</name>
</gene>
<dbReference type="AlphaFoldDB" id="A0AAW3WCQ3"/>
<evidence type="ECO:0000313" key="2">
    <source>
        <dbReference type="EMBL" id="MBC2476503.1"/>
    </source>
</evidence>
<dbReference type="InterPro" id="IPR025983">
    <property type="entry name" value="Cys_rich_CPCC"/>
</dbReference>
<evidence type="ECO:0000313" key="3">
    <source>
        <dbReference type="Proteomes" id="UP001194098"/>
    </source>
</evidence>